<dbReference type="InterPro" id="IPR008567">
    <property type="entry name" value="BKACE"/>
</dbReference>
<dbReference type="Pfam" id="PF05853">
    <property type="entry name" value="BKACE"/>
    <property type="match status" value="1"/>
</dbReference>
<proteinExistence type="predicted"/>
<dbReference type="Gene3D" id="3.20.20.70">
    <property type="entry name" value="Aldolase class I"/>
    <property type="match status" value="1"/>
</dbReference>
<dbReference type="RefSeq" id="WP_055660416.1">
    <property type="nucleotide sequence ID" value="NZ_CXST01000003.1"/>
</dbReference>
<dbReference type="GO" id="GO:0046872">
    <property type="term" value="F:metal ion binding"/>
    <property type="evidence" value="ECO:0007669"/>
    <property type="project" value="UniProtKB-KW"/>
</dbReference>
<dbReference type="STRING" id="187304.B0E33_11580"/>
<evidence type="ECO:0000256" key="2">
    <source>
        <dbReference type="ARBA" id="ARBA00022679"/>
    </source>
</evidence>
<dbReference type="GO" id="GO:0043720">
    <property type="term" value="F:3-keto-5-aminohexanoate cleavage activity"/>
    <property type="evidence" value="ECO:0007669"/>
    <property type="project" value="InterPro"/>
</dbReference>
<dbReference type="Proteomes" id="UP000048926">
    <property type="component" value="Unassembled WGS sequence"/>
</dbReference>
<evidence type="ECO:0000313" key="5">
    <source>
        <dbReference type="EMBL" id="CTQ46603.1"/>
    </source>
</evidence>
<sequence length="269" mass="29399">MSALFVPSPLSLIMVAPNGARRTKADHSALPMTIAETVVAAKACFEAGAGALHAHVRDLTGAHVLDAGLYRELLSEMRVAVPQMQVQITTEAVGKYTPEEQRELVYKVKPDAVSVAIREMVPEGEEDQAKAFYHWAFAHECAVQHIVYSADDLDRFFDLAAAGTLAGESHQLLFVLGRYAASQESTPEDLVPFLEKLAERGKGQSLDWAVCAFGHRETECLVEAVRRGGKTRIGFENGLWNRTGERAIDNADRVSDLVSALKEHSLMPA</sequence>
<accession>A0A0M6YAQ5</accession>
<protein>
    <submittedName>
        <fullName evidence="5">3-keto-5-aminohexanoate cleavage enzyme</fullName>
        <ecNumber evidence="5">2.-.-.-</ecNumber>
    </submittedName>
</protein>
<evidence type="ECO:0000256" key="4">
    <source>
        <dbReference type="ARBA" id="ARBA00022833"/>
    </source>
</evidence>
<keyword evidence="6" id="KW-1185">Reference proteome</keyword>
<dbReference type="EMBL" id="CXST01000003">
    <property type="protein sequence ID" value="CTQ46603.1"/>
    <property type="molecule type" value="Genomic_DNA"/>
</dbReference>
<keyword evidence="4" id="KW-0862">Zinc</keyword>
<keyword evidence="2 5" id="KW-0808">Transferase</keyword>
<evidence type="ECO:0000313" key="6">
    <source>
        <dbReference type="Proteomes" id="UP000048926"/>
    </source>
</evidence>
<dbReference type="AlphaFoldDB" id="A0A0M6YAQ5"/>
<gene>
    <name evidence="5" type="primary">kce_5</name>
    <name evidence="5" type="ORF">LAL4801_05062</name>
</gene>
<dbReference type="OrthoDB" id="9805277at2"/>
<organism evidence="5 6">
    <name type="scientific">Roseibium aggregatum</name>
    <dbReference type="NCBI Taxonomy" id="187304"/>
    <lineage>
        <taxon>Bacteria</taxon>
        <taxon>Pseudomonadati</taxon>
        <taxon>Pseudomonadota</taxon>
        <taxon>Alphaproteobacteria</taxon>
        <taxon>Hyphomicrobiales</taxon>
        <taxon>Stappiaceae</taxon>
        <taxon>Roseibium</taxon>
    </lineage>
</organism>
<dbReference type="PANTHER" id="PTHR37418">
    <property type="entry name" value="3-KETO-5-AMINOHEXANOATE CLEAVAGE ENZYME-RELATED"/>
    <property type="match status" value="1"/>
</dbReference>
<dbReference type="PANTHER" id="PTHR37418:SF2">
    <property type="entry name" value="3-KETO-5-AMINOHEXANOATE CLEAVAGE ENZYME"/>
    <property type="match status" value="1"/>
</dbReference>
<dbReference type="InterPro" id="IPR013785">
    <property type="entry name" value="Aldolase_TIM"/>
</dbReference>
<evidence type="ECO:0000256" key="3">
    <source>
        <dbReference type="ARBA" id="ARBA00022723"/>
    </source>
</evidence>
<reference evidence="6" key="1">
    <citation type="submission" date="2015-07" db="EMBL/GenBank/DDBJ databases">
        <authorList>
            <person name="Rodrigo-Torres Lidia"/>
            <person name="Arahal R.David."/>
        </authorList>
    </citation>
    <scope>NUCLEOTIDE SEQUENCE [LARGE SCALE GENOMIC DNA]</scope>
    <source>
        <strain evidence="6">CECT 4801</strain>
    </source>
</reference>
<dbReference type="EC" id="2.-.-.-" evidence="5"/>
<evidence type="ECO:0000256" key="1">
    <source>
        <dbReference type="ARBA" id="ARBA00001947"/>
    </source>
</evidence>
<name>A0A0M6YAQ5_9HYPH</name>
<keyword evidence="3" id="KW-0479">Metal-binding</keyword>
<comment type="cofactor">
    <cofactor evidence="1">
        <name>Zn(2+)</name>
        <dbReference type="ChEBI" id="CHEBI:29105"/>
    </cofactor>
</comment>